<keyword evidence="4" id="KW-0378">Hydrolase</keyword>
<evidence type="ECO:0000313" key="4">
    <source>
        <dbReference type="EMBL" id="KZL83740.1"/>
    </source>
</evidence>
<evidence type="ECO:0000256" key="1">
    <source>
        <dbReference type="ARBA" id="ARBA00004173"/>
    </source>
</evidence>
<dbReference type="PANTHER" id="PTHR33481">
    <property type="entry name" value="REVERSE TRANSCRIPTASE"/>
    <property type="match status" value="1"/>
</dbReference>
<sequence>MRSSRVLQIMQANVARRPLAHETALNLAYAAHVDILLLQEPAIRSEERRLTRCHPGFEIFTPADNWVEDRPRVLTYLRRGTGLRGVQTRPLPSPSTDLLFLQLLAGMRKVLTVINVYNAPCGSLRPGQAVRDIIIAWQPGHQERVLVAGDFNLHHWTWQPEATSSSDADALVDWAEAAGLVLLSPIGEATHKGGNTLDLAWASGSLYGASTSIETSLHTTSDHESLLTRVPLALTDPVEPHPGRFRLDTMDEKLFLDILQRNIHPMRHTASNARDPQALDMLAQQLTDRLGEALTASTRHCQWERDEEDALKLDFLHQLRRSKDTYWRGKIAAASTGKDVFEMVGWHKAKGSFQTPPLRDRSNPTTLTSQPKEKRDLFARILLRNAAISADIPAETPGPRLEANLPFPRVTKDEVQTSIFSARSTTPGSDGITTAVLKTAWPVIEDIVFWLYSGCVREGWHPTCFKEAILVILPKPGKRDRALPRSHRPIALLSVLGKGLERLVARRLAWTTAKFRVLHDQQFGALPLRSCSDLIAAAIHDIEYAWQRGLVTSMLTLDIKGAFDAVLPGRLIRRLRCQGWPENLVQWVSSFVRGRRARIRLDGEMGDVFDLECGLPQGSPVSLILFMLYIEPLFKLGTVHPGRKRSRFGYADDIAIMASSTSLEDNCALLAKEWEEAQEWGASEGITFDTD</sequence>
<dbReference type="PANTHER" id="PTHR33481:SF1">
    <property type="entry name" value="ENDONUCLEASE_EXONUCLEASE_PHOSPHATASE DOMAIN-CONTAINING PROTEIN-RELATED"/>
    <property type="match status" value="1"/>
</dbReference>
<evidence type="ECO:0000259" key="3">
    <source>
        <dbReference type="PROSITE" id="PS50878"/>
    </source>
</evidence>
<dbReference type="InterPro" id="IPR036691">
    <property type="entry name" value="Endo/exonu/phosph_ase_sf"/>
</dbReference>
<gene>
    <name evidence="4" type="ORF">CI238_13435</name>
</gene>
<dbReference type="InterPro" id="IPR043502">
    <property type="entry name" value="DNA/RNA_pol_sf"/>
</dbReference>
<proteinExistence type="predicted"/>
<dbReference type="InterPro" id="IPR005135">
    <property type="entry name" value="Endo/exonuclease/phosphatase"/>
</dbReference>
<dbReference type="STRING" id="1573173.A0A167DDS8"/>
<dbReference type="InterPro" id="IPR000477">
    <property type="entry name" value="RT_dom"/>
</dbReference>
<keyword evidence="5" id="KW-1185">Reference proteome</keyword>
<reference evidence="4 5" key="1">
    <citation type="submission" date="2015-06" db="EMBL/GenBank/DDBJ databases">
        <title>Survival trade-offs in plant roots during colonization by closely related pathogenic and mutualistic fungi.</title>
        <authorList>
            <person name="Hacquard S."/>
            <person name="Kracher B."/>
            <person name="Hiruma K."/>
            <person name="Weinman A."/>
            <person name="Muench P."/>
            <person name="Garrido Oter R."/>
            <person name="Ver Loren van Themaat E."/>
            <person name="Dallerey J.-F."/>
            <person name="Damm U."/>
            <person name="Henrissat B."/>
            <person name="Lespinet O."/>
            <person name="Thon M."/>
            <person name="Kemen E."/>
            <person name="McHardy A.C."/>
            <person name="Schulze-Lefert P."/>
            <person name="O'Connell R.J."/>
        </authorList>
    </citation>
    <scope>NUCLEOTIDE SEQUENCE [LARGE SCALE GENOMIC DNA]</scope>
    <source>
        <strain evidence="4 5">MAFF 238704</strain>
    </source>
</reference>
<name>A0A167DDS8_COLIC</name>
<evidence type="ECO:0000256" key="2">
    <source>
        <dbReference type="ARBA" id="ARBA00023128"/>
    </source>
</evidence>
<dbReference type="EMBL" id="LFIW01001074">
    <property type="protein sequence ID" value="KZL83740.1"/>
    <property type="molecule type" value="Genomic_DNA"/>
</dbReference>
<dbReference type="Pfam" id="PF00078">
    <property type="entry name" value="RVT_1"/>
    <property type="match status" value="1"/>
</dbReference>
<feature type="domain" description="Reverse transcriptase" evidence="3">
    <location>
        <begin position="454"/>
        <end position="691"/>
    </location>
</feature>
<keyword evidence="2" id="KW-0496">Mitochondrion</keyword>
<dbReference type="Proteomes" id="UP000076584">
    <property type="component" value="Unassembled WGS sequence"/>
</dbReference>
<keyword evidence="4" id="KW-0540">Nuclease</keyword>
<dbReference type="PROSITE" id="PS50878">
    <property type="entry name" value="RT_POL"/>
    <property type="match status" value="1"/>
</dbReference>
<organism evidence="4 5">
    <name type="scientific">Colletotrichum incanum</name>
    <name type="common">Soybean anthracnose fungus</name>
    <dbReference type="NCBI Taxonomy" id="1573173"/>
    <lineage>
        <taxon>Eukaryota</taxon>
        <taxon>Fungi</taxon>
        <taxon>Dikarya</taxon>
        <taxon>Ascomycota</taxon>
        <taxon>Pezizomycotina</taxon>
        <taxon>Sordariomycetes</taxon>
        <taxon>Hypocreomycetidae</taxon>
        <taxon>Glomerellales</taxon>
        <taxon>Glomerellaceae</taxon>
        <taxon>Colletotrichum</taxon>
        <taxon>Colletotrichum spaethianum species complex</taxon>
    </lineage>
</organism>
<accession>A0A167DDS8</accession>
<dbReference type="AlphaFoldDB" id="A0A167DDS8"/>
<protein>
    <submittedName>
        <fullName evidence="4">Endonuclease reverse</fullName>
    </submittedName>
</protein>
<evidence type="ECO:0000313" key="5">
    <source>
        <dbReference type="Proteomes" id="UP000076584"/>
    </source>
</evidence>
<dbReference type="SUPFAM" id="SSF56672">
    <property type="entry name" value="DNA/RNA polymerases"/>
    <property type="match status" value="1"/>
</dbReference>
<comment type="caution">
    <text evidence="4">The sequence shown here is derived from an EMBL/GenBank/DDBJ whole genome shotgun (WGS) entry which is preliminary data.</text>
</comment>
<dbReference type="GO" id="GO:0004519">
    <property type="term" value="F:endonuclease activity"/>
    <property type="evidence" value="ECO:0007669"/>
    <property type="project" value="UniProtKB-KW"/>
</dbReference>
<keyword evidence="4" id="KW-0255">Endonuclease</keyword>
<feature type="non-terminal residue" evidence="4">
    <location>
        <position position="691"/>
    </location>
</feature>
<comment type="subcellular location">
    <subcellularLocation>
        <location evidence="1">Mitochondrion</location>
    </subcellularLocation>
</comment>
<dbReference type="Pfam" id="PF14529">
    <property type="entry name" value="Exo_endo_phos_2"/>
    <property type="match status" value="1"/>
</dbReference>
<dbReference type="GO" id="GO:0005739">
    <property type="term" value="C:mitochondrion"/>
    <property type="evidence" value="ECO:0007669"/>
    <property type="project" value="UniProtKB-SubCell"/>
</dbReference>
<dbReference type="SUPFAM" id="SSF56219">
    <property type="entry name" value="DNase I-like"/>
    <property type="match status" value="1"/>
</dbReference>
<dbReference type="CDD" id="cd01650">
    <property type="entry name" value="RT_nLTR_like"/>
    <property type="match status" value="1"/>
</dbReference>
<dbReference type="Gene3D" id="3.60.10.10">
    <property type="entry name" value="Endonuclease/exonuclease/phosphatase"/>
    <property type="match status" value="1"/>
</dbReference>